<feature type="domain" description="Nucleoporin POM152 immunoglobulin-like" evidence="3">
    <location>
        <begin position="550"/>
        <end position="663"/>
    </location>
</feature>
<dbReference type="PANTHER" id="PTHR28206">
    <property type="entry name" value="NUCLEOPORIN POM152"/>
    <property type="match status" value="1"/>
</dbReference>
<dbReference type="InterPro" id="IPR056542">
    <property type="entry name" value="Ig-like_POM152_1st"/>
</dbReference>
<dbReference type="Pfam" id="PF24527">
    <property type="entry name" value="Ig-like_Pom152_9"/>
    <property type="match status" value="1"/>
</dbReference>
<organism evidence="8 9">
    <name type="scientific">Clavispora lusitaniae</name>
    <name type="common">Candida lusitaniae</name>
    <dbReference type="NCBI Taxonomy" id="36911"/>
    <lineage>
        <taxon>Eukaryota</taxon>
        <taxon>Fungi</taxon>
        <taxon>Dikarya</taxon>
        <taxon>Ascomycota</taxon>
        <taxon>Saccharomycotina</taxon>
        <taxon>Pichiomycetes</taxon>
        <taxon>Metschnikowiaceae</taxon>
        <taxon>Clavispora</taxon>
    </lineage>
</organism>
<feature type="transmembrane region" description="Helical" evidence="2">
    <location>
        <begin position="127"/>
        <end position="148"/>
    </location>
</feature>
<dbReference type="Pfam" id="PF24519">
    <property type="entry name" value="Ig-like_Pom152_1"/>
    <property type="match status" value="1"/>
</dbReference>
<dbReference type="InterPro" id="IPR056541">
    <property type="entry name" value="Ig-like_POM152"/>
</dbReference>
<dbReference type="InterPro" id="IPR056544">
    <property type="entry name" value="Ig_POM152"/>
</dbReference>
<dbReference type="GO" id="GO:0006606">
    <property type="term" value="P:protein import into nucleus"/>
    <property type="evidence" value="ECO:0007669"/>
    <property type="project" value="TreeGrafter"/>
</dbReference>
<dbReference type="InterPro" id="IPR037701">
    <property type="entry name" value="Pom152"/>
</dbReference>
<dbReference type="PANTHER" id="PTHR28206:SF1">
    <property type="entry name" value="NUCLEOPORIN POM152"/>
    <property type="match status" value="1"/>
</dbReference>
<keyword evidence="2" id="KW-0472">Membrane</keyword>
<dbReference type="GO" id="GO:0017056">
    <property type="term" value="F:structural constituent of nuclear pore"/>
    <property type="evidence" value="ECO:0007669"/>
    <property type="project" value="InterPro"/>
</dbReference>
<evidence type="ECO:0000256" key="1">
    <source>
        <dbReference type="SAM" id="MobiDB-lite"/>
    </source>
</evidence>
<protein>
    <submittedName>
        <fullName evidence="8">Nucleoporin</fullName>
    </submittedName>
</protein>
<proteinExistence type="predicted"/>
<evidence type="ECO:0000259" key="4">
    <source>
        <dbReference type="Pfam" id="PF24097"/>
    </source>
</evidence>
<dbReference type="GO" id="GO:0070762">
    <property type="term" value="C:nuclear pore transmembrane ring"/>
    <property type="evidence" value="ECO:0007669"/>
    <property type="project" value="TreeGrafter"/>
</dbReference>
<gene>
    <name evidence="8" type="ORF">A9F13_08g01386</name>
</gene>
<feature type="domain" description="Nucleoporin POM152 immunoglobulin-like" evidence="3">
    <location>
        <begin position="877"/>
        <end position="961"/>
    </location>
</feature>
<comment type="caution">
    <text evidence="8">The sequence shown here is derived from an EMBL/GenBank/DDBJ whole genome shotgun (WGS) entry which is preliminary data.</text>
</comment>
<evidence type="ECO:0000259" key="6">
    <source>
        <dbReference type="Pfam" id="PF24519"/>
    </source>
</evidence>
<name>A0AA91PZ83_CLALS</name>
<dbReference type="Pfam" id="PF24312">
    <property type="entry name" value="Ig-like_POM152"/>
    <property type="match status" value="1"/>
</dbReference>
<feature type="domain" description="Nucleoporin POM152 ninth Ig-like" evidence="7">
    <location>
        <begin position="1086"/>
        <end position="1158"/>
    </location>
</feature>
<evidence type="ECO:0000259" key="3">
    <source>
        <dbReference type="Pfam" id="PF23664"/>
    </source>
</evidence>
<keyword evidence="2" id="KW-0812">Transmembrane</keyword>
<evidence type="ECO:0000259" key="7">
    <source>
        <dbReference type="Pfam" id="PF24527"/>
    </source>
</evidence>
<feature type="domain" description="Nucleoporin POM152 N-terminal transmembrane" evidence="4">
    <location>
        <begin position="32"/>
        <end position="134"/>
    </location>
</feature>
<keyword evidence="2" id="KW-1133">Transmembrane helix</keyword>
<evidence type="ECO:0000313" key="9">
    <source>
        <dbReference type="Proteomes" id="UP000195602"/>
    </source>
</evidence>
<feature type="transmembrane region" description="Helical" evidence="2">
    <location>
        <begin position="98"/>
        <end position="120"/>
    </location>
</feature>
<accession>A0AA91PZ83</accession>
<evidence type="ECO:0000259" key="5">
    <source>
        <dbReference type="Pfam" id="PF24312"/>
    </source>
</evidence>
<reference evidence="8 9" key="1">
    <citation type="submission" date="2017-04" db="EMBL/GenBank/DDBJ databases">
        <title>Draft genome of the yeast Clavispora lusitaniae type strain CBS 6936.</title>
        <authorList>
            <person name="Durrens P."/>
            <person name="Klopp C."/>
            <person name="Biteau N."/>
            <person name="Fitton-Ouhabi V."/>
            <person name="Dementhon K."/>
            <person name="Accoceberry I."/>
            <person name="Sherman D.J."/>
            <person name="Noel T."/>
        </authorList>
    </citation>
    <scope>NUCLEOTIDE SEQUENCE [LARGE SCALE GENOMIC DNA]</scope>
    <source>
        <strain evidence="8 9">CBS 6936</strain>
    </source>
</reference>
<sequence length="1284" mass="143367">MDSRRSSRPVRTHNSSEPEHESHPLIPEHIVDQASQRLFVVSLFVLLQCWKIYDILLVKADAFAVSSTNHMETAAVQHFTSLNNFTFVLKYAFVDGTFLWLLPVLNIPLLTFTPTFTLLLTILINGFTFVLASNAALPFLSGLVLPLWNAVSKNKELTIMGDSATYQNVVNVNEHFKGKYTIQYLPASSVKLNPFHFENMCIESSPDSSFFPHSIPLPIEFNTTSEVDFIQIKHISPSNTISLMNYTSRDVRKLAKRDYSHLTEYPGYVSKDDRVFYLEVDVTKPGSYSIHNVLDSDGMNIRPYKSSFTLGYCPTARFSYPGLESEYMAYKCIGGKDDDEDWTLPLISTYGVGPSNVEIAAISNGRTISKFNATISGEELDQGGLGWLQSQEISRNGLEQEILRDPSLFYKAKAGTLEFQILGVSDKLGNRRPYNPASKDKDVNYAIQLKESAEVALVDFKPGSPLLLNQTKTLYFQTSQSLSPSATFIVQFEDEKSARKENITLTFANLDELKRGFSVSKPGRYSLIEGHDKFCPCGVNSGKQISVTTPDPPSVSIRGLPLTDKCVGTVGFEFTFSFTGQPPFEVNYNVFKNSSGILRPVLNERGLKEHSKKSSGHRYQFQYKPRQEGSYVLVFKSVKDKYYQTIPVSIPEAENTFATYFHQRSKYYIFDGTGSKQLSVCKGGVTEIPIHFEGNHPFAFKYSISDPSGKIVAQETVKDYFQDFYTIRTPELSKRGDFQVSITEVSDNLGCPVESSENVVVIKARGEAPSAQFEKSSFHQIVEGDSVSVPLKTAHIVGSQSNKLVYSKTGLHDKASSKDLVLQGASTLHLKEEGVYRLKSFENGGCPGVVSESEIITVSFAPKPNITIIADTKQSSSFARLESSCQNGIRNVTLRLEGQKPFVIPYVVTYPNGRTRSSSISIDDYEVTIPLPTKESGSYLHEFTTVYDSLYTQKAMSRISKQSPGATVQYDVLEAPDFSVDQQYIQLCERASTNNIVPFKIPVTFEGKYPFTVKGSIKKKESLEKEAFEISNVYVPEIDLNNAKLKHDFSVGEHIIQFDEVIDGNGCDRSSLEKHNTVSVSITKVPSISKSSTKSYYCVGDHISYNMSGVSPFTIFYQFNGQNRKTESGFEFQRLASKAGELAIVALQDSSATSCLVNFTTDGDVFESLKLRVRDLPSVEISHGDSIIENLNEGDQTEITFKFTGVPPFEVTYVRTLGEEEGRHKKRRGAKDVTRVPRRIVDTKTIRDIQGYEYTEVVGLEGTYEAIRVSDAYCSASRDVNEIL</sequence>
<feature type="transmembrane region" description="Helical" evidence="2">
    <location>
        <begin position="38"/>
        <end position="58"/>
    </location>
</feature>
<dbReference type="InterPro" id="IPR056540">
    <property type="entry name" value="TMD_POM152"/>
</dbReference>
<dbReference type="GO" id="GO:0006999">
    <property type="term" value="P:nuclear pore organization"/>
    <property type="evidence" value="ECO:0007669"/>
    <property type="project" value="TreeGrafter"/>
</dbReference>
<dbReference type="Proteomes" id="UP000195602">
    <property type="component" value="Unassembled WGS sequence"/>
</dbReference>
<evidence type="ECO:0000256" key="2">
    <source>
        <dbReference type="SAM" id="Phobius"/>
    </source>
</evidence>
<dbReference type="KEGG" id="clus:A9F13_08g01386"/>
<feature type="region of interest" description="Disordered" evidence="1">
    <location>
        <begin position="1"/>
        <end position="22"/>
    </location>
</feature>
<feature type="domain" description="Nucleoporin POM152 first Ig-like" evidence="6">
    <location>
        <begin position="189"/>
        <end position="309"/>
    </location>
</feature>
<evidence type="ECO:0000313" key="8">
    <source>
        <dbReference type="EMBL" id="OVF08439.1"/>
    </source>
</evidence>
<dbReference type="Pfam" id="PF23664">
    <property type="entry name" value="Ig_Pom152"/>
    <property type="match status" value="2"/>
</dbReference>
<feature type="compositionally biased region" description="Basic residues" evidence="1">
    <location>
        <begin position="1"/>
        <end position="11"/>
    </location>
</feature>
<dbReference type="Pfam" id="PF24097">
    <property type="entry name" value="TMD_POM152"/>
    <property type="match status" value="1"/>
</dbReference>
<dbReference type="InterPro" id="IPR056543">
    <property type="entry name" value="Ig-like_POM152_9th"/>
</dbReference>
<dbReference type="EMBL" id="LYUB02000008">
    <property type="protein sequence ID" value="OVF08439.1"/>
    <property type="molecule type" value="Genomic_DNA"/>
</dbReference>
<feature type="domain" description="Nucleoporin POM152 Ig-like" evidence="5">
    <location>
        <begin position="769"/>
        <end position="853"/>
    </location>
</feature>